<feature type="transmembrane region" description="Helical" evidence="5">
    <location>
        <begin position="12"/>
        <end position="33"/>
    </location>
</feature>
<keyword evidence="2 5" id="KW-0812">Transmembrane</keyword>
<evidence type="ECO:0000256" key="3">
    <source>
        <dbReference type="ARBA" id="ARBA00022989"/>
    </source>
</evidence>
<dbReference type="GO" id="GO:0016020">
    <property type="term" value="C:membrane"/>
    <property type="evidence" value="ECO:0007669"/>
    <property type="project" value="UniProtKB-SubCell"/>
</dbReference>
<dbReference type="PANTHER" id="PTHR30566">
    <property type="entry name" value="YNAI-RELATED MECHANOSENSITIVE ION CHANNEL"/>
    <property type="match status" value="1"/>
</dbReference>
<reference evidence="8" key="1">
    <citation type="journal article" date="2017" name="Proc. Natl. Acad. Sci. U.S.A.">
        <title>Simulation of Deepwater Horizon oil plume reveals substrate specialization within a complex community of hydrocarbon-degraders.</title>
        <authorList>
            <person name="Hu P."/>
            <person name="Dubinsky E.A."/>
            <person name="Probst A.J."/>
            <person name="Wang J."/>
            <person name="Sieber C.M.K."/>
            <person name="Tom L.M."/>
            <person name="Gardinali P."/>
            <person name="Banfield J.F."/>
            <person name="Atlas R.M."/>
            <person name="Andersen G.L."/>
        </authorList>
    </citation>
    <scope>NUCLEOTIDE SEQUENCE [LARGE SCALE GENOMIC DNA]</scope>
</reference>
<dbReference type="Gene3D" id="2.30.30.60">
    <property type="match status" value="1"/>
</dbReference>
<dbReference type="EMBL" id="MAAO01000012">
    <property type="protein sequence ID" value="OUR94072.1"/>
    <property type="molecule type" value="Genomic_DNA"/>
</dbReference>
<dbReference type="AlphaFoldDB" id="A0A1Y5F8G9"/>
<dbReference type="Pfam" id="PF00924">
    <property type="entry name" value="MS_channel_2nd"/>
    <property type="match status" value="1"/>
</dbReference>
<evidence type="ECO:0000313" key="8">
    <source>
        <dbReference type="Proteomes" id="UP000196531"/>
    </source>
</evidence>
<dbReference type="SUPFAM" id="SSF50182">
    <property type="entry name" value="Sm-like ribonucleoproteins"/>
    <property type="match status" value="1"/>
</dbReference>
<organism evidence="7 8">
    <name type="scientific">Halobacteriovorax marinus</name>
    <dbReference type="NCBI Taxonomy" id="97084"/>
    <lineage>
        <taxon>Bacteria</taxon>
        <taxon>Pseudomonadati</taxon>
        <taxon>Bdellovibrionota</taxon>
        <taxon>Bacteriovoracia</taxon>
        <taxon>Bacteriovoracales</taxon>
        <taxon>Halobacteriovoraceae</taxon>
        <taxon>Halobacteriovorax</taxon>
    </lineage>
</organism>
<evidence type="ECO:0000256" key="2">
    <source>
        <dbReference type="ARBA" id="ARBA00022692"/>
    </source>
</evidence>
<evidence type="ECO:0000259" key="6">
    <source>
        <dbReference type="Pfam" id="PF00924"/>
    </source>
</evidence>
<gene>
    <name evidence="7" type="ORF">A9Q84_18335</name>
</gene>
<keyword evidence="3 5" id="KW-1133">Transmembrane helix</keyword>
<dbReference type="InterPro" id="IPR023408">
    <property type="entry name" value="MscS_beta-dom_sf"/>
</dbReference>
<evidence type="ECO:0000256" key="1">
    <source>
        <dbReference type="ARBA" id="ARBA00004370"/>
    </source>
</evidence>
<comment type="caution">
    <text evidence="7">The sequence shown here is derived from an EMBL/GenBank/DDBJ whole genome shotgun (WGS) entry which is preliminary data.</text>
</comment>
<feature type="transmembrane region" description="Helical" evidence="5">
    <location>
        <begin position="53"/>
        <end position="71"/>
    </location>
</feature>
<feature type="domain" description="Mechanosensitive ion channel MscS" evidence="6">
    <location>
        <begin position="96"/>
        <end position="170"/>
    </location>
</feature>
<evidence type="ECO:0000256" key="5">
    <source>
        <dbReference type="SAM" id="Phobius"/>
    </source>
</evidence>
<accession>A0A1Y5F8G9</accession>
<evidence type="ECO:0000256" key="4">
    <source>
        <dbReference type="ARBA" id="ARBA00023136"/>
    </source>
</evidence>
<dbReference type="InterPro" id="IPR006685">
    <property type="entry name" value="MscS_channel_2nd"/>
</dbReference>
<dbReference type="Proteomes" id="UP000196531">
    <property type="component" value="Unassembled WGS sequence"/>
</dbReference>
<dbReference type="GO" id="GO:0008381">
    <property type="term" value="F:mechanosensitive monoatomic ion channel activity"/>
    <property type="evidence" value="ECO:0007669"/>
    <property type="project" value="UniProtKB-ARBA"/>
</dbReference>
<proteinExistence type="predicted"/>
<comment type="subcellular location">
    <subcellularLocation>
        <location evidence="1">Membrane</location>
    </subcellularLocation>
</comment>
<keyword evidence="4 5" id="KW-0472">Membrane</keyword>
<dbReference type="InterPro" id="IPR010920">
    <property type="entry name" value="LSM_dom_sf"/>
</dbReference>
<evidence type="ECO:0000313" key="7">
    <source>
        <dbReference type="EMBL" id="OUR94072.1"/>
    </source>
</evidence>
<name>A0A1Y5F8G9_9BACT</name>
<feature type="transmembrane region" description="Helical" evidence="5">
    <location>
        <begin position="77"/>
        <end position="97"/>
    </location>
</feature>
<sequence length="274" mass="31285">MDIKNFIFDNQALNKIVISLFIIVFIFFLRLIVARALDNAVKMAIDKRRRYFVNLNSGITLVIIFSIFLIWNDELRSLALSLAAILVAVIIASKELLLNFMGGIFKLTQNSFHLGDRIEIDGIRGDVIDRSLMSTTLLEIGPGHETHQLTGRSIHLPNSIFLTKPVTNESHLKNFVLHTFKIPLKASSDWQKKEVLLIGICEEHCGDYFEEAQKHFDKIQKRSHLEVPILKPRIHINIVSPDQIELIVRITAPAAKKGKIEQLILKDYLNRNQS</sequence>
<protein>
    <recommendedName>
        <fullName evidence="6">Mechanosensitive ion channel MscS domain-containing protein</fullName>
    </recommendedName>
</protein>
<dbReference type="PANTHER" id="PTHR30566:SF5">
    <property type="entry name" value="MECHANOSENSITIVE ION CHANNEL PROTEIN 1, MITOCHONDRIAL-RELATED"/>
    <property type="match status" value="1"/>
</dbReference>